<accession>A0A1C3K4S9</accession>
<sequence>MRGWLGPLLDHKVLSRLGGILLAWGLLAAAPAQAQHTILHTEQSPFSPIIVYELAGERCMAFGTFLGAGRQTCQDVKAPRRMVFDYTRMMMSALLTQPQPERILVIGLGGGTLPRAYAELLPKARIDVVEIDPAVVKIARTFFHFQPSDRVRVHEADGRQFVQDAVRAGTRYDLVLLDAFDVDYIPSHLTTREFLAEVKTLLAPGGVLAANTFTGSTLFERESATYAEVFGPTYNLRSGNRVILAANGPLPDAAALQRNLQTWKPRLTPYGVDLERELGRYGPPPDWPRDTALLRDGVDTKTPSLQ</sequence>
<dbReference type="PROSITE" id="PS51006">
    <property type="entry name" value="PABS_2"/>
    <property type="match status" value="1"/>
</dbReference>
<proteinExistence type="inferred from homology"/>
<dbReference type="InterPro" id="IPR001045">
    <property type="entry name" value="Spermi_synthase"/>
</dbReference>
<keyword evidence="4 5" id="KW-0620">Polyamine biosynthesis</keyword>
<comment type="function">
    <text evidence="5">Catalyzes the irreversible transfer of a propylamine group from the amino donor S-adenosylmethioninamine (decarboxy-AdoMet) to putrescine (1,4-diaminobutane) to yield spermidine.</text>
</comment>
<evidence type="ECO:0000259" key="8">
    <source>
        <dbReference type="PROSITE" id="PS51006"/>
    </source>
</evidence>
<evidence type="ECO:0000256" key="5">
    <source>
        <dbReference type="HAMAP-Rule" id="MF_00198"/>
    </source>
</evidence>
<dbReference type="EMBL" id="FLRC01000033">
    <property type="protein sequence ID" value="SBT26509.1"/>
    <property type="molecule type" value="Genomic_DNA"/>
</dbReference>
<comment type="subunit">
    <text evidence="5">Homodimer or homotetramer.</text>
</comment>
<dbReference type="UniPathway" id="UPA00248">
    <property type="reaction ID" value="UER00314"/>
</dbReference>
<comment type="similarity">
    <text evidence="1 5">Belongs to the spermidine/spermine synthase family.</text>
</comment>
<gene>
    <name evidence="5" type="primary">speE</name>
    <name evidence="9" type="ORF">ODI_04282</name>
    <name evidence="10" type="ORF">ODI_R0484</name>
</gene>
<dbReference type="EC" id="2.5.1.16" evidence="5"/>
<dbReference type="PANTHER" id="PTHR43317">
    <property type="entry name" value="THERMOSPERMINE SYNTHASE ACAULIS5"/>
    <property type="match status" value="1"/>
</dbReference>
<dbReference type="KEGG" id="odi:ODI_R0484"/>
<comment type="pathway">
    <text evidence="5">Amine and polyamine biosynthesis; spermidine biosynthesis; spermidine from putrescine: step 1/1.</text>
</comment>
<dbReference type="STRING" id="1851544.ODI_04282"/>
<dbReference type="Gene3D" id="3.40.50.150">
    <property type="entry name" value="Vaccinia Virus protein VP39"/>
    <property type="match status" value="1"/>
</dbReference>
<evidence type="ECO:0000256" key="1">
    <source>
        <dbReference type="ARBA" id="ARBA00007867"/>
    </source>
</evidence>
<evidence type="ECO:0000256" key="3">
    <source>
        <dbReference type="ARBA" id="ARBA00023066"/>
    </source>
</evidence>
<feature type="binding site" evidence="5">
    <location>
        <begin position="157"/>
        <end position="158"/>
    </location>
    <ligand>
        <name>S-methyl-5'-thioadenosine</name>
        <dbReference type="ChEBI" id="CHEBI:17509"/>
    </ligand>
</feature>
<evidence type="ECO:0000256" key="2">
    <source>
        <dbReference type="ARBA" id="ARBA00022679"/>
    </source>
</evidence>
<evidence type="ECO:0000313" key="10">
    <source>
        <dbReference type="EMBL" id="SOE46822.1"/>
    </source>
</evidence>
<dbReference type="Pfam" id="PF01564">
    <property type="entry name" value="Spermine_synth"/>
    <property type="match status" value="1"/>
</dbReference>
<reference evidence="10 11" key="2">
    <citation type="submission" date="2017-08" db="EMBL/GenBank/DDBJ databases">
        <authorList>
            <person name="de Groot N.N."/>
        </authorList>
    </citation>
    <scope>NUCLEOTIDE SEQUENCE [LARGE SCALE GENOMIC DNA]</scope>
    <source>
        <strain evidence="10">Orrdi1</strain>
    </source>
</reference>
<feature type="binding site" evidence="5">
    <location>
        <position position="186"/>
    </location>
    <ligand>
        <name>S-methyl-5'-thioadenosine</name>
        <dbReference type="ChEBI" id="CHEBI:17509"/>
    </ligand>
</feature>
<comment type="catalytic activity">
    <reaction evidence="5">
        <text>S-adenosyl 3-(methylsulfanyl)propylamine + putrescine = S-methyl-5'-thioadenosine + spermidine + H(+)</text>
        <dbReference type="Rhea" id="RHEA:12721"/>
        <dbReference type="ChEBI" id="CHEBI:15378"/>
        <dbReference type="ChEBI" id="CHEBI:17509"/>
        <dbReference type="ChEBI" id="CHEBI:57443"/>
        <dbReference type="ChEBI" id="CHEBI:57834"/>
        <dbReference type="ChEBI" id="CHEBI:326268"/>
        <dbReference type="EC" id="2.5.1.16"/>
    </reaction>
</comment>
<keyword evidence="11" id="KW-1185">Reference proteome</keyword>
<dbReference type="GO" id="GO:0010487">
    <property type="term" value="F:thermospermine synthase activity"/>
    <property type="evidence" value="ECO:0007669"/>
    <property type="project" value="UniProtKB-ARBA"/>
</dbReference>
<dbReference type="HAMAP" id="MF_00198">
    <property type="entry name" value="Spermidine_synth"/>
    <property type="match status" value="1"/>
</dbReference>
<dbReference type="GO" id="GO:0004766">
    <property type="term" value="F:spermidine synthase activity"/>
    <property type="evidence" value="ECO:0007669"/>
    <property type="project" value="UniProtKB-UniRule"/>
</dbReference>
<evidence type="ECO:0000313" key="11">
    <source>
        <dbReference type="Proteomes" id="UP000078558"/>
    </source>
</evidence>
<feature type="active site" description="Proton acceptor" evidence="5 6">
    <location>
        <position position="178"/>
    </location>
</feature>
<feature type="binding site" evidence="5">
    <location>
        <position position="130"/>
    </location>
    <ligand>
        <name>S-methyl-5'-thioadenosine</name>
        <dbReference type="ChEBI" id="CHEBI:17509"/>
    </ligand>
</feature>
<reference evidence="9 11" key="1">
    <citation type="submission" date="2016-06" db="EMBL/GenBank/DDBJ databases">
        <authorList>
            <person name="Kjaerup R.B."/>
            <person name="Dalgaard T.S."/>
            <person name="Juul-Madsen H.R."/>
        </authorList>
    </citation>
    <scope>NUCLEOTIDE SEQUENCE [LARGE SCALE GENOMIC DNA]</scope>
    <source>
        <strain evidence="9">Orrdi1</strain>
    </source>
</reference>
<dbReference type="CDD" id="cd02440">
    <property type="entry name" value="AdoMet_MTases"/>
    <property type="match status" value="1"/>
</dbReference>
<dbReference type="AlphaFoldDB" id="A0A1C3K4S9"/>
<protein>
    <recommendedName>
        <fullName evidence="5">Polyamine aminopropyltransferase</fullName>
    </recommendedName>
    <alternativeName>
        <fullName evidence="5">Putrescine aminopropyltransferase</fullName>
        <shortName evidence="5">PAPT</shortName>
    </alternativeName>
    <alternativeName>
        <fullName evidence="5">Spermidine synthase</fullName>
        <shortName evidence="5">SPDS</shortName>
        <shortName evidence="5">SPDSY</shortName>
        <ecNumber evidence="5">2.5.1.16</ecNumber>
    </alternativeName>
</protein>
<organism evidence="9 11">
    <name type="scientific">Orrella dioscoreae</name>
    <dbReference type="NCBI Taxonomy" id="1851544"/>
    <lineage>
        <taxon>Bacteria</taxon>
        <taxon>Pseudomonadati</taxon>
        <taxon>Pseudomonadota</taxon>
        <taxon>Betaproteobacteria</taxon>
        <taxon>Burkholderiales</taxon>
        <taxon>Alcaligenaceae</taxon>
        <taxon>Orrella</taxon>
    </lineage>
</organism>
<dbReference type="InterPro" id="IPR030374">
    <property type="entry name" value="PABS"/>
</dbReference>
<evidence type="ECO:0000256" key="7">
    <source>
        <dbReference type="SAM" id="MobiDB-lite"/>
    </source>
</evidence>
<feature type="compositionally biased region" description="Basic and acidic residues" evidence="7">
    <location>
        <begin position="287"/>
        <end position="299"/>
    </location>
</feature>
<dbReference type="GO" id="GO:0008295">
    <property type="term" value="P:spermidine biosynthetic process"/>
    <property type="evidence" value="ECO:0007669"/>
    <property type="project" value="UniProtKB-UniRule"/>
</dbReference>
<keyword evidence="2 5" id="KW-0808">Transferase</keyword>
<keyword evidence="3 5" id="KW-0745">Spermidine biosynthesis</keyword>
<dbReference type="InterPro" id="IPR029063">
    <property type="entry name" value="SAM-dependent_MTases_sf"/>
</dbReference>
<evidence type="ECO:0000256" key="6">
    <source>
        <dbReference type="PROSITE-ProRule" id="PRU00354"/>
    </source>
</evidence>
<dbReference type="SUPFAM" id="SSF53335">
    <property type="entry name" value="S-adenosyl-L-methionine-dependent methyltransferases"/>
    <property type="match status" value="1"/>
</dbReference>
<comment type="caution">
    <text evidence="5">Lacks conserved residue(s) required for the propagation of feature annotation.</text>
</comment>
<dbReference type="PANTHER" id="PTHR43317:SF1">
    <property type="entry name" value="THERMOSPERMINE SYNTHASE ACAULIS5"/>
    <property type="match status" value="1"/>
</dbReference>
<name>A0A1C3K4S9_9BURK</name>
<feature type="domain" description="PABS" evidence="8">
    <location>
        <begin position="18"/>
        <end position="258"/>
    </location>
</feature>
<evidence type="ECO:0000256" key="4">
    <source>
        <dbReference type="ARBA" id="ARBA00023115"/>
    </source>
</evidence>
<evidence type="ECO:0000313" key="9">
    <source>
        <dbReference type="EMBL" id="SBT26509.1"/>
    </source>
</evidence>
<dbReference type="NCBIfam" id="NF037959">
    <property type="entry name" value="MFS_SpdSyn"/>
    <property type="match status" value="1"/>
</dbReference>
<dbReference type="EMBL" id="LT907988">
    <property type="protein sequence ID" value="SOE46822.1"/>
    <property type="molecule type" value="Genomic_DNA"/>
</dbReference>
<dbReference type="Proteomes" id="UP000078558">
    <property type="component" value="Chromosome I"/>
</dbReference>
<feature type="region of interest" description="Disordered" evidence="7">
    <location>
        <begin position="281"/>
        <end position="306"/>
    </location>
</feature>